<comment type="caution">
    <text evidence="8">Lacks conserved residue(s) required for the propagation of feature annotation.</text>
</comment>
<keyword evidence="4 8" id="KW-0812">Transmembrane</keyword>
<reference evidence="10" key="1">
    <citation type="submission" date="2023-01" db="EMBL/GenBank/DDBJ databases">
        <title>Genome assembly of the deep-sea coral Lophelia pertusa.</title>
        <authorList>
            <person name="Herrera S."/>
            <person name="Cordes E."/>
        </authorList>
    </citation>
    <scope>NUCLEOTIDE SEQUENCE</scope>
    <source>
        <strain evidence="10">USNM1676648</strain>
        <tissue evidence="10">Polyp</tissue>
    </source>
</reference>
<dbReference type="GO" id="GO:0005886">
    <property type="term" value="C:plasma membrane"/>
    <property type="evidence" value="ECO:0007669"/>
    <property type="project" value="UniProtKB-SubCell"/>
</dbReference>
<feature type="transmembrane region" description="Helical" evidence="8">
    <location>
        <begin position="248"/>
        <end position="269"/>
    </location>
</feature>
<sequence>MAVTEDKQLSYGWLRFRPAWLQFLNTPKWFLFFLSQYFFTQSIIVNGVYPGSISTLEKRFGFSSYMTGMLTSSYDIAAMVLTPLISYIGGSRKKPVFCAWGMFTMGVGFFIFMLPHFVSPPYDAGVVTNATLSVSDSGLCAANRTDFGGKDDCKEDAVGGNTLYYALFILGMVVAGAGCTPMYALGIPYMDENVKAKVSPMYVGIFVGCGIAGAAVGFVLLSKFLSMFVELGVQTSLTMRDKQWVGNWWLGFAIFGAICMFWSIWLLGFPKEFPKTKKLREMELCQVETLTKVPNEDKEEEEEGEEEISYSKLKDLPKATKLVFSRLPFVFITLGVCLEHFNISASGTFISKVIQTQFYLHPGKAALLYGVIAIPCAFVGNLFGAYINKRLKLNLTDSARMCFIIAVVGLVGTSFLYIKCDTPNIAGVNAPYLNNSDPVQLSSPCNLACNCSGESYAPVCGGPLTYFSPCHAGCSKMNKTSKGSSSYSNCACVDETDKPSGEAKKGNCYVDCGLNFILFMTILALSPCMTFMNDTPAYIVTLRSVPPGQRSYALGLQMDLVRVFGAIPGPIVFGALLDRTCILWNSKCGRRGHCLEYDHDGLAQVVVGVLVTCKFITVVCFFLSWFFCRRLQAKEKMRDVSNEREGEGKERTSGNEKDLLYSIESAM</sequence>
<comment type="caution">
    <text evidence="10">The sequence shown here is derived from an EMBL/GenBank/DDBJ whole genome shotgun (WGS) entry which is preliminary data.</text>
</comment>
<feature type="transmembrane region" description="Helical" evidence="8">
    <location>
        <begin position="365"/>
        <end position="387"/>
    </location>
</feature>
<keyword evidence="5 8" id="KW-1133">Transmembrane helix</keyword>
<proteinExistence type="inferred from homology"/>
<feature type="transmembrane region" description="Helical" evidence="8">
    <location>
        <begin position="399"/>
        <end position="418"/>
    </location>
</feature>
<name>A0A9W9ZU09_9CNID</name>
<feature type="transmembrane region" description="Helical" evidence="8">
    <location>
        <begin position="29"/>
        <end position="49"/>
    </location>
</feature>
<keyword evidence="8" id="KW-0406">Ion transport</keyword>
<dbReference type="InterPro" id="IPR002350">
    <property type="entry name" value="Kazal_dom"/>
</dbReference>
<dbReference type="InterPro" id="IPR036259">
    <property type="entry name" value="MFS_trans_sf"/>
</dbReference>
<feature type="transmembrane region" description="Helical" evidence="8">
    <location>
        <begin position="605"/>
        <end position="628"/>
    </location>
</feature>
<dbReference type="GO" id="GO:0055085">
    <property type="term" value="P:transmembrane transport"/>
    <property type="evidence" value="ECO:0007669"/>
    <property type="project" value="InterPro"/>
</dbReference>
<protein>
    <recommendedName>
        <fullName evidence="8">Solute carrier organic anion transporter family member</fullName>
    </recommendedName>
</protein>
<feature type="transmembrane region" description="Helical" evidence="8">
    <location>
        <begin position="202"/>
        <end position="228"/>
    </location>
</feature>
<dbReference type="EMBL" id="MU825874">
    <property type="protein sequence ID" value="KAJ7387445.1"/>
    <property type="molecule type" value="Genomic_DNA"/>
</dbReference>
<comment type="similarity">
    <text evidence="2 8">Belongs to the organo anion transporter (TC 2.A.60) family.</text>
</comment>
<keyword evidence="3" id="KW-1003">Cell membrane</keyword>
<feature type="transmembrane region" description="Helical" evidence="8">
    <location>
        <begin position="96"/>
        <end position="118"/>
    </location>
</feature>
<evidence type="ECO:0000256" key="1">
    <source>
        <dbReference type="ARBA" id="ARBA00004651"/>
    </source>
</evidence>
<dbReference type="AlphaFoldDB" id="A0A9W9ZU09"/>
<keyword evidence="11" id="KW-1185">Reference proteome</keyword>
<dbReference type="OrthoDB" id="5959811at2759"/>
<organism evidence="10 11">
    <name type="scientific">Desmophyllum pertusum</name>
    <dbReference type="NCBI Taxonomy" id="174260"/>
    <lineage>
        <taxon>Eukaryota</taxon>
        <taxon>Metazoa</taxon>
        <taxon>Cnidaria</taxon>
        <taxon>Anthozoa</taxon>
        <taxon>Hexacorallia</taxon>
        <taxon>Scleractinia</taxon>
        <taxon>Caryophylliina</taxon>
        <taxon>Caryophylliidae</taxon>
        <taxon>Desmophyllum</taxon>
    </lineage>
</organism>
<dbReference type="Pfam" id="PF03137">
    <property type="entry name" value="OATP"/>
    <property type="match status" value="1"/>
</dbReference>
<dbReference type="InterPro" id="IPR004156">
    <property type="entry name" value="OATP"/>
</dbReference>
<feature type="transmembrane region" description="Helical" evidence="8">
    <location>
        <begin position="164"/>
        <end position="190"/>
    </location>
</feature>
<feature type="transmembrane region" description="Helical" evidence="8">
    <location>
        <begin position="323"/>
        <end position="345"/>
    </location>
</feature>
<accession>A0A9W9ZU09</accession>
<gene>
    <name evidence="10" type="ORF">OS493_004443</name>
</gene>
<dbReference type="PANTHER" id="PTHR11388:SF100">
    <property type="entry name" value="SOLUTE CARRIER ORGANIC ANION TRANSPORTER FAMILY MEMBER 4A1"/>
    <property type="match status" value="1"/>
</dbReference>
<evidence type="ECO:0000256" key="8">
    <source>
        <dbReference type="RuleBase" id="RU362056"/>
    </source>
</evidence>
<evidence type="ECO:0000313" key="10">
    <source>
        <dbReference type="EMBL" id="KAJ7387445.1"/>
    </source>
</evidence>
<evidence type="ECO:0000256" key="2">
    <source>
        <dbReference type="ARBA" id="ARBA00009657"/>
    </source>
</evidence>
<evidence type="ECO:0000256" key="7">
    <source>
        <dbReference type="ARBA" id="ARBA00023157"/>
    </source>
</evidence>
<feature type="transmembrane region" description="Helical" evidence="8">
    <location>
        <begin position="69"/>
        <end position="89"/>
    </location>
</feature>
<keyword evidence="6 8" id="KW-0472">Membrane</keyword>
<dbReference type="NCBIfam" id="TIGR00805">
    <property type="entry name" value="oat"/>
    <property type="match status" value="1"/>
</dbReference>
<evidence type="ECO:0000313" key="11">
    <source>
        <dbReference type="Proteomes" id="UP001163046"/>
    </source>
</evidence>
<dbReference type="SUPFAM" id="SSF103473">
    <property type="entry name" value="MFS general substrate transporter"/>
    <property type="match status" value="1"/>
</dbReference>
<evidence type="ECO:0000256" key="4">
    <source>
        <dbReference type="ARBA" id="ARBA00022692"/>
    </source>
</evidence>
<dbReference type="Proteomes" id="UP001163046">
    <property type="component" value="Unassembled WGS sequence"/>
</dbReference>
<dbReference type="PROSITE" id="PS51465">
    <property type="entry name" value="KAZAL_2"/>
    <property type="match status" value="1"/>
</dbReference>
<feature type="domain" description="Kazal-like" evidence="9">
    <location>
        <begin position="439"/>
        <end position="494"/>
    </location>
</feature>
<dbReference type="PANTHER" id="PTHR11388">
    <property type="entry name" value="ORGANIC ANION TRANSPORTER"/>
    <property type="match status" value="1"/>
</dbReference>
<dbReference type="Gene3D" id="1.20.1250.20">
    <property type="entry name" value="MFS general substrate transporter like domains"/>
    <property type="match status" value="1"/>
</dbReference>
<comment type="subcellular location">
    <subcellularLocation>
        <location evidence="1 8">Cell membrane</location>
        <topology evidence="1 8">Multi-pass membrane protein</topology>
    </subcellularLocation>
</comment>
<dbReference type="GO" id="GO:0006811">
    <property type="term" value="P:monoatomic ion transport"/>
    <property type="evidence" value="ECO:0007669"/>
    <property type="project" value="UniProtKB-KW"/>
</dbReference>
<evidence type="ECO:0000256" key="6">
    <source>
        <dbReference type="ARBA" id="ARBA00023136"/>
    </source>
</evidence>
<evidence type="ECO:0000256" key="3">
    <source>
        <dbReference type="ARBA" id="ARBA00022475"/>
    </source>
</evidence>
<evidence type="ECO:0000256" key="5">
    <source>
        <dbReference type="ARBA" id="ARBA00022989"/>
    </source>
</evidence>
<evidence type="ECO:0000259" key="9">
    <source>
        <dbReference type="PROSITE" id="PS51465"/>
    </source>
</evidence>
<keyword evidence="7" id="KW-1015">Disulfide bond</keyword>
<keyword evidence="8" id="KW-0813">Transport</keyword>